<evidence type="ECO:0000256" key="6">
    <source>
        <dbReference type="SAM" id="Phobius"/>
    </source>
</evidence>
<dbReference type="PIRSF" id="PIRSF006060">
    <property type="entry name" value="AA_transporter"/>
    <property type="match status" value="1"/>
</dbReference>
<evidence type="ECO:0000256" key="3">
    <source>
        <dbReference type="ARBA" id="ARBA00022692"/>
    </source>
</evidence>
<dbReference type="Pfam" id="PF13520">
    <property type="entry name" value="AA_permease_2"/>
    <property type="match status" value="1"/>
</dbReference>
<keyword evidence="5 6" id="KW-0472">Membrane</keyword>
<proteinExistence type="predicted"/>
<comment type="caution">
    <text evidence="7">The sequence shown here is derived from an EMBL/GenBank/DDBJ whole genome shotgun (WGS) entry which is preliminary data.</text>
</comment>
<dbReference type="PANTHER" id="PTHR45649:SF26">
    <property type="entry name" value="OS04G0435100 PROTEIN"/>
    <property type="match status" value="1"/>
</dbReference>
<keyword evidence="3 6" id="KW-0812">Transmembrane</keyword>
<accession>A0ABP7ZT41</accession>
<keyword evidence="2" id="KW-0813">Transport</keyword>
<dbReference type="Gene3D" id="1.20.1740.10">
    <property type="entry name" value="Amino acid/polyamine transporter I"/>
    <property type="match status" value="1"/>
</dbReference>
<evidence type="ECO:0000256" key="2">
    <source>
        <dbReference type="ARBA" id="ARBA00022448"/>
    </source>
</evidence>
<keyword evidence="8" id="KW-1185">Reference proteome</keyword>
<dbReference type="InterPro" id="IPR002293">
    <property type="entry name" value="AA/rel_permease1"/>
</dbReference>
<dbReference type="Proteomes" id="UP001501079">
    <property type="component" value="Unassembled WGS sequence"/>
</dbReference>
<reference evidence="8" key="1">
    <citation type="journal article" date="2019" name="Int. J. Syst. Evol. Microbiol.">
        <title>The Global Catalogue of Microorganisms (GCM) 10K type strain sequencing project: providing services to taxonomists for standard genome sequencing and annotation.</title>
        <authorList>
            <consortium name="The Broad Institute Genomics Platform"/>
            <consortium name="The Broad Institute Genome Sequencing Center for Infectious Disease"/>
            <person name="Wu L."/>
            <person name="Ma J."/>
        </authorList>
    </citation>
    <scope>NUCLEOTIDE SEQUENCE [LARGE SCALE GENOMIC DNA]</scope>
    <source>
        <strain evidence="8">JCM 17591</strain>
    </source>
</reference>
<feature type="transmembrane region" description="Helical" evidence="6">
    <location>
        <begin position="275"/>
        <end position="297"/>
    </location>
</feature>
<evidence type="ECO:0000256" key="5">
    <source>
        <dbReference type="ARBA" id="ARBA00023136"/>
    </source>
</evidence>
<feature type="transmembrane region" description="Helical" evidence="6">
    <location>
        <begin position="38"/>
        <end position="64"/>
    </location>
</feature>
<feature type="transmembrane region" description="Helical" evidence="6">
    <location>
        <begin position="197"/>
        <end position="215"/>
    </location>
</feature>
<feature type="transmembrane region" description="Helical" evidence="6">
    <location>
        <begin position="485"/>
        <end position="505"/>
    </location>
</feature>
<keyword evidence="4 6" id="KW-1133">Transmembrane helix</keyword>
<feature type="transmembrane region" description="Helical" evidence="6">
    <location>
        <begin position="163"/>
        <end position="185"/>
    </location>
</feature>
<evidence type="ECO:0000313" key="8">
    <source>
        <dbReference type="Proteomes" id="UP001501079"/>
    </source>
</evidence>
<comment type="subcellular location">
    <subcellularLocation>
        <location evidence="1">Membrane</location>
        <topology evidence="1">Multi-pass membrane protein</topology>
    </subcellularLocation>
</comment>
<protein>
    <submittedName>
        <fullName evidence="7">Amino acid permease</fullName>
    </submittedName>
</protein>
<dbReference type="EMBL" id="BAABBW010000001">
    <property type="protein sequence ID" value="GAA4169689.1"/>
    <property type="molecule type" value="Genomic_DNA"/>
</dbReference>
<evidence type="ECO:0000313" key="7">
    <source>
        <dbReference type="EMBL" id="GAA4169689.1"/>
    </source>
</evidence>
<gene>
    <name evidence="7" type="ORF">GCM10022287_06470</name>
</gene>
<name>A0ABP7ZT41_9MICO</name>
<feature type="transmembrane region" description="Helical" evidence="6">
    <location>
        <begin position="70"/>
        <end position="91"/>
    </location>
</feature>
<feature type="transmembrane region" description="Helical" evidence="6">
    <location>
        <begin position="112"/>
        <end position="143"/>
    </location>
</feature>
<dbReference type="RefSeq" id="WP_344751834.1">
    <property type="nucleotide sequence ID" value="NZ_BAABBW010000001.1"/>
</dbReference>
<organism evidence="7 8">
    <name type="scientific">Gryllotalpicola koreensis</name>
    <dbReference type="NCBI Taxonomy" id="993086"/>
    <lineage>
        <taxon>Bacteria</taxon>
        <taxon>Bacillati</taxon>
        <taxon>Actinomycetota</taxon>
        <taxon>Actinomycetes</taxon>
        <taxon>Micrococcales</taxon>
        <taxon>Microbacteriaceae</taxon>
        <taxon>Gryllotalpicola</taxon>
    </lineage>
</organism>
<feature type="transmembrane region" description="Helical" evidence="6">
    <location>
        <begin position="325"/>
        <end position="350"/>
    </location>
</feature>
<feature type="transmembrane region" description="Helical" evidence="6">
    <location>
        <begin position="444"/>
        <end position="465"/>
    </location>
</feature>
<sequence length="533" mass="56193">MTSPSPSLGSTTGRAHHEATDLAQFGYSQELHRRVGSFASFAAGFSFVSILTTVFQLFFLGYGFGGAAFFWTWPVVFAGQLLVALNFSTLAARFPISGAIFQWSSRLAGPSFGWFTGWVMIIAQILTVAAAAIALQAVLPTVWTGFQLVGGSGADSSPTSPTGAANAVVLGILLLAVTTAINVIGVRVMSIVNSTGVVLEIIGVVVIVVTLFLHSRRGFGALFDTSGAAPHPGQSYLWPWLASALMAAYVMVGFDSAGELSEETHAPRRTTPRTILRALLVSGAGGLLLLMAAIFAAPSLDDGNLSSIGLPWVLTSVMGPVGGRILLVDVAIAVCVCTLAVQTSGSRMVYSMARQKALPFNRVLGRVSPRTGTPIVTSIVVGVGAALVLLADIGQSALFTALTSLCIAMLYLAYLGVTVPLLIERIREARGGGRVHGVDEHGKPLFSLGRWGIAINALAIVYQVLMVVNLAWPRSAVYDLTGHTWWLQWSALLFIGLTLVVGALVHVRNLQRDGRLALRELAPSVMPGDIDPA</sequence>
<feature type="transmembrane region" description="Helical" evidence="6">
    <location>
        <begin position="397"/>
        <end position="423"/>
    </location>
</feature>
<feature type="transmembrane region" description="Helical" evidence="6">
    <location>
        <begin position="371"/>
        <end position="391"/>
    </location>
</feature>
<dbReference type="PANTHER" id="PTHR45649">
    <property type="entry name" value="AMINO-ACID PERMEASE BAT1"/>
    <property type="match status" value="1"/>
</dbReference>
<feature type="transmembrane region" description="Helical" evidence="6">
    <location>
        <begin position="235"/>
        <end position="254"/>
    </location>
</feature>
<evidence type="ECO:0000256" key="4">
    <source>
        <dbReference type="ARBA" id="ARBA00022989"/>
    </source>
</evidence>
<evidence type="ECO:0000256" key="1">
    <source>
        <dbReference type="ARBA" id="ARBA00004141"/>
    </source>
</evidence>